<feature type="transmembrane region" description="Helical" evidence="1">
    <location>
        <begin position="243"/>
        <end position="265"/>
    </location>
</feature>
<feature type="transmembrane region" description="Helical" evidence="1">
    <location>
        <begin position="359"/>
        <end position="380"/>
    </location>
</feature>
<gene>
    <name evidence="2" type="ORF">Z955_03345</name>
</gene>
<accession>A0A0A0ILX2</accession>
<feature type="transmembrane region" description="Helical" evidence="1">
    <location>
        <begin position="197"/>
        <end position="218"/>
    </location>
</feature>
<evidence type="ECO:0000313" key="3">
    <source>
        <dbReference type="Proteomes" id="UP000030014"/>
    </source>
</evidence>
<organism evidence="2 3">
    <name type="scientific">Clostridium botulinum C/D str. DC5</name>
    <dbReference type="NCBI Taxonomy" id="1443128"/>
    <lineage>
        <taxon>Bacteria</taxon>
        <taxon>Bacillati</taxon>
        <taxon>Bacillota</taxon>
        <taxon>Clostridia</taxon>
        <taxon>Eubacteriales</taxon>
        <taxon>Clostridiaceae</taxon>
        <taxon>Clostridium</taxon>
    </lineage>
</organism>
<sequence>MRVIFNEIKKIFNPKMVFLLIIINLIMYFLYIEFDIKHFPNGRPEGDIYKICVEMHEKYGEYMDENEFQDFVKNTYNKKLKEINKYIQNHTQFKKYGVKNYNEYIKKFERTYGKYDKRSKEFQNIHDKMVFHDWIELFWEFPQIEDYIEYYKNKDKIMLKRVIDNNNKQETKIKEILSRGDETSIFPYMVFDNYNRLILYGSETILLGIVFMIVPIYLSDKKNKVNYLQYTCKNGRKTFKKKIVAGIISSFIITTVELIILFILYSFNNTSMFFNCSINSFSNYSTSWYNITFIQYIVITIVAVYILVLALTLISMLISSMVGNYIALIGLELPIIFITIKFFLNILVNYIGNIIYAKWVLTLAYLCIFLIPIILIVIVWKKEKVLDIV</sequence>
<feature type="transmembrane region" description="Helical" evidence="1">
    <location>
        <begin position="293"/>
        <end position="318"/>
    </location>
</feature>
<evidence type="ECO:0000256" key="1">
    <source>
        <dbReference type="SAM" id="Phobius"/>
    </source>
</evidence>
<comment type="caution">
    <text evidence="2">The sequence shown here is derived from an EMBL/GenBank/DDBJ whole genome shotgun (WGS) entry which is preliminary data.</text>
</comment>
<name>A0A0A0ILX2_CLOBO</name>
<feature type="transmembrane region" description="Helical" evidence="1">
    <location>
        <begin position="325"/>
        <end position="347"/>
    </location>
</feature>
<keyword evidence="1" id="KW-1133">Transmembrane helix</keyword>
<reference evidence="2 3" key="1">
    <citation type="submission" date="2014-01" db="EMBL/GenBank/DDBJ databases">
        <title>Plasmidome dynamics in the species complex Clostridium novyi sensu lato converts strains of independent lineages into distinctly different pathogens.</title>
        <authorList>
            <person name="Skarin H."/>
            <person name="Segerman B."/>
        </authorList>
    </citation>
    <scope>NUCLEOTIDE SEQUENCE [LARGE SCALE GENOMIC DNA]</scope>
    <source>
        <strain evidence="2 3">DC5</strain>
    </source>
</reference>
<dbReference type="RefSeq" id="WP_039259182.1">
    <property type="nucleotide sequence ID" value="NZ_JDRY01000020.1"/>
</dbReference>
<dbReference type="EMBL" id="JDRY01000020">
    <property type="protein sequence ID" value="KGN00551.1"/>
    <property type="molecule type" value="Genomic_DNA"/>
</dbReference>
<keyword evidence="1" id="KW-0812">Transmembrane</keyword>
<dbReference type="Proteomes" id="UP000030014">
    <property type="component" value="Unassembled WGS sequence"/>
</dbReference>
<proteinExistence type="predicted"/>
<protein>
    <submittedName>
        <fullName evidence="2">Uncharacterized protein</fullName>
    </submittedName>
</protein>
<feature type="transmembrane region" description="Helical" evidence="1">
    <location>
        <begin position="12"/>
        <end position="31"/>
    </location>
</feature>
<keyword evidence="1" id="KW-0472">Membrane</keyword>
<dbReference type="AlphaFoldDB" id="A0A0A0ILX2"/>
<evidence type="ECO:0000313" key="2">
    <source>
        <dbReference type="EMBL" id="KGN00551.1"/>
    </source>
</evidence>